<accession>A0A437M5E5</accession>
<evidence type="ECO:0000313" key="4">
    <source>
        <dbReference type="Proteomes" id="UP000282971"/>
    </source>
</evidence>
<dbReference type="AlphaFoldDB" id="A0A437M5E5"/>
<evidence type="ECO:0000256" key="1">
    <source>
        <dbReference type="SAM" id="MobiDB-lite"/>
    </source>
</evidence>
<dbReference type="RefSeq" id="WP_127741055.1">
    <property type="nucleotide sequence ID" value="NZ_SACN01000001.1"/>
</dbReference>
<name>A0A437M5E5_9SPHN</name>
<reference evidence="3 4" key="1">
    <citation type="submission" date="2019-01" db="EMBL/GenBank/DDBJ databases">
        <authorList>
            <person name="Chen W.-M."/>
        </authorList>
    </citation>
    <scope>NUCLEOTIDE SEQUENCE [LARGE SCALE GENOMIC DNA]</scope>
    <source>
        <strain evidence="3 4">CCP-7</strain>
    </source>
</reference>
<comment type="caution">
    <text evidence="3">The sequence shown here is derived from an EMBL/GenBank/DDBJ whole genome shotgun (WGS) entry which is preliminary data.</text>
</comment>
<dbReference type="EMBL" id="SACN01000001">
    <property type="protein sequence ID" value="RVT92941.1"/>
    <property type="molecule type" value="Genomic_DNA"/>
</dbReference>
<organism evidence="3 4">
    <name type="scientific">Sphingomonas crocodyli</name>
    <dbReference type="NCBI Taxonomy" id="1979270"/>
    <lineage>
        <taxon>Bacteria</taxon>
        <taxon>Pseudomonadati</taxon>
        <taxon>Pseudomonadota</taxon>
        <taxon>Alphaproteobacteria</taxon>
        <taxon>Sphingomonadales</taxon>
        <taxon>Sphingomonadaceae</taxon>
        <taxon>Sphingomonas</taxon>
    </lineage>
</organism>
<protein>
    <submittedName>
        <fullName evidence="3">Uncharacterized protein</fullName>
    </submittedName>
</protein>
<feature type="transmembrane region" description="Helical" evidence="2">
    <location>
        <begin position="38"/>
        <end position="57"/>
    </location>
</feature>
<keyword evidence="2" id="KW-0472">Membrane</keyword>
<feature type="region of interest" description="Disordered" evidence="1">
    <location>
        <begin position="1"/>
        <end position="29"/>
    </location>
</feature>
<keyword evidence="2" id="KW-0812">Transmembrane</keyword>
<keyword evidence="4" id="KW-1185">Reference proteome</keyword>
<sequence length="65" mass="6754">MVDHQGEKPGGDGAGEAPASVAGSAPGHAGKRVDRVDLVMNGLLLLGLVLVPLYMLYKICEYCLS</sequence>
<proteinExistence type="predicted"/>
<evidence type="ECO:0000256" key="2">
    <source>
        <dbReference type="SAM" id="Phobius"/>
    </source>
</evidence>
<dbReference type="Proteomes" id="UP000282971">
    <property type="component" value="Unassembled WGS sequence"/>
</dbReference>
<evidence type="ECO:0000313" key="3">
    <source>
        <dbReference type="EMBL" id="RVT92941.1"/>
    </source>
</evidence>
<feature type="compositionally biased region" description="Basic and acidic residues" evidence="1">
    <location>
        <begin position="1"/>
        <end position="10"/>
    </location>
</feature>
<gene>
    <name evidence="3" type="ORF">EOD43_03270</name>
</gene>
<keyword evidence="2" id="KW-1133">Transmembrane helix</keyword>